<protein>
    <recommendedName>
        <fullName evidence="3">DUF4408 domain-containing protein</fullName>
    </recommendedName>
</protein>
<keyword evidence="2" id="KW-1133">Transmembrane helix</keyword>
<dbReference type="AlphaFoldDB" id="A0A9E7L9L2"/>
<feature type="transmembrane region" description="Helical" evidence="2">
    <location>
        <begin position="272"/>
        <end position="295"/>
    </location>
</feature>
<keyword evidence="5" id="KW-1185">Reference proteome</keyword>
<evidence type="ECO:0000256" key="2">
    <source>
        <dbReference type="SAM" id="Phobius"/>
    </source>
</evidence>
<feature type="compositionally biased region" description="Low complexity" evidence="1">
    <location>
        <begin position="443"/>
        <end position="461"/>
    </location>
</feature>
<evidence type="ECO:0000313" key="5">
    <source>
        <dbReference type="Proteomes" id="UP001055439"/>
    </source>
</evidence>
<feature type="region of interest" description="Disordered" evidence="1">
    <location>
        <begin position="442"/>
        <end position="463"/>
    </location>
</feature>
<dbReference type="Pfam" id="PF14364">
    <property type="entry name" value="DUF4408"/>
    <property type="match status" value="1"/>
</dbReference>
<gene>
    <name evidence="4" type="ORF">MUK42_14207</name>
</gene>
<dbReference type="Proteomes" id="UP001055439">
    <property type="component" value="Chromosome 9"/>
</dbReference>
<evidence type="ECO:0000313" key="4">
    <source>
        <dbReference type="EMBL" id="URE42980.1"/>
    </source>
</evidence>
<feature type="domain" description="DUF4408" evidence="3">
    <location>
        <begin position="309"/>
        <end position="339"/>
    </location>
</feature>
<keyword evidence="2" id="KW-0812">Transmembrane</keyword>
<dbReference type="OrthoDB" id="780786at2759"/>
<feature type="region of interest" description="Disordered" evidence="1">
    <location>
        <begin position="481"/>
        <end position="505"/>
    </location>
</feature>
<evidence type="ECO:0000259" key="3">
    <source>
        <dbReference type="Pfam" id="PF14364"/>
    </source>
</evidence>
<sequence length="536" mass="58946">MRGNVRTKWAAPRDKRRRGAAAERTGRGREAVGEPRMRSWTASTLRKCLYPSISFSKVGSMDRLATYWAEVVLQRRKRMGRHAAAAPPDMVASTEQWRRCLREREGKVSLCVPPTLVPVAFPLRALCSIKDGRRNSMFSGGHSGWYVPSIVAFVNASLWNEDKRGRAAVNCFVVGGCDDTQDLEQSDPPSVVHPMAAVHRVSSTLTNSLVFTLSMKSLIFLSFPLHHKHPSLSLSNAAKSFRSGHAFTFVFERLFAEMTNSRWRSQTGGYETMILAANIAFCFLGILSFGAAARVAVPAAVGALASALPGSLSFLLSWIAPPYLLVAIHFIVLVIWKLSEQQQQHHHHHSGQWEAQEMKTEPGNPTKIECFEPIPDASLLRTPSPEICRDEISISPKTAAAVPGPELGVSSSSDASCLTKESDERSMASSVFLAKEIVEPESKSSSAVAEAEDAPAAAGKAGMEDVPVNATWKAIMEKPSRAAAEWAARRPEAAPPSASHDELNRRFEDFIKKNYEQIRLPSSRRRQLHTAIDTSY</sequence>
<evidence type="ECO:0000256" key="1">
    <source>
        <dbReference type="SAM" id="MobiDB-lite"/>
    </source>
</evidence>
<feature type="compositionally biased region" description="Basic and acidic residues" evidence="1">
    <location>
        <begin position="20"/>
        <end position="36"/>
    </location>
</feature>
<dbReference type="EMBL" id="CP097511">
    <property type="protein sequence ID" value="URE42980.1"/>
    <property type="molecule type" value="Genomic_DNA"/>
</dbReference>
<organism evidence="4 5">
    <name type="scientific">Musa troglodytarum</name>
    <name type="common">fe'i banana</name>
    <dbReference type="NCBI Taxonomy" id="320322"/>
    <lineage>
        <taxon>Eukaryota</taxon>
        <taxon>Viridiplantae</taxon>
        <taxon>Streptophyta</taxon>
        <taxon>Embryophyta</taxon>
        <taxon>Tracheophyta</taxon>
        <taxon>Spermatophyta</taxon>
        <taxon>Magnoliopsida</taxon>
        <taxon>Liliopsida</taxon>
        <taxon>Zingiberales</taxon>
        <taxon>Musaceae</taxon>
        <taxon>Musa</taxon>
    </lineage>
</organism>
<keyword evidence="2" id="KW-0472">Membrane</keyword>
<feature type="transmembrane region" description="Helical" evidence="2">
    <location>
        <begin position="315"/>
        <end position="336"/>
    </location>
</feature>
<name>A0A9E7L9L2_9LILI</name>
<proteinExistence type="predicted"/>
<reference evidence="4" key="1">
    <citation type="submission" date="2022-05" db="EMBL/GenBank/DDBJ databases">
        <title>The Musa troglodytarum L. genome provides insights into the mechanism of non-climacteric behaviour and enrichment of carotenoids.</title>
        <authorList>
            <person name="Wang J."/>
        </authorList>
    </citation>
    <scope>NUCLEOTIDE SEQUENCE</scope>
    <source>
        <tissue evidence="4">Leaf</tissue>
    </source>
</reference>
<dbReference type="InterPro" id="IPR025520">
    <property type="entry name" value="DUF4408"/>
</dbReference>
<feature type="region of interest" description="Disordered" evidence="1">
    <location>
        <begin position="1"/>
        <end position="36"/>
    </location>
</feature>
<accession>A0A9E7L9L2</accession>